<evidence type="ECO:0000313" key="1">
    <source>
        <dbReference type="EMBL" id="MBK3518862.1"/>
    </source>
</evidence>
<name>A0ABS1HMG0_9BACT</name>
<proteinExistence type="predicted"/>
<dbReference type="RefSeq" id="WP_200466083.1">
    <property type="nucleotide sequence ID" value="NZ_JAENRR010000044.1"/>
</dbReference>
<accession>A0ABS1HMG0</accession>
<gene>
    <name evidence="1" type="ORF">JIV24_16055</name>
</gene>
<dbReference type="EMBL" id="JAENRR010000044">
    <property type="protein sequence ID" value="MBK3518862.1"/>
    <property type="molecule type" value="Genomic_DNA"/>
</dbReference>
<protein>
    <submittedName>
        <fullName evidence="1">Uncharacterized protein</fullName>
    </submittedName>
</protein>
<evidence type="ECO:0000313" key="2">
    <source>
        <dbReference type="Proteomes" id="UP000605676"/>
    </source>
</evidence>
<comment type="caution">
    <text evidence="1">The sequence shown here is derived from an EMBL/GenBank/DDBJ whole genome shotgun (WGS) entry which is preliminary data.</text>
</comment>
<keyword evidence="2" id="KW-1185">Reference proteome</keyword>
<organism evidence="1 2">
    <name type="scientific">Carboxylicivirga marina</name>
    <dbReference type="NCBI Taxonomy" id="2800988"/>
    <lineage>
        <taxon>Bacteria</taxon>
        <taxon>Pseudomonadati</taxon>
        <taxon>Bacteroidota</taxon>
        <taxon>Bacteroidia</taxon>
        <taxon>Marinilabiliales</taxon>
        <taxon>Marinilabiliaceae</taxon>
        <taxon>Carboxylicivirga</taxon>
    </lineage>
</organism>
<dbReference type="Proteomes" id="UP000605676">
    <property type="component" value="Unassembled WGS sequence"/>
</dbReference>
<sequence length="67" mass="8254">MTKNLYRFSTPLNSESGYETSNKRKTYVELYPSNYNPNKYTLNQKLEWKHRDMYFLTNDETFWSKLQ</sequence>
<reference evidence="1 2" key="1">
    <citation type="submission" date="2021-01" db="EMBL/GenBank/DDBJ databases">
        <title>Carboxyliciviraga sp.nov., isolated from coastal sediments.</title>
        <authorList>
            <person name="Lu D."/>
            <person name="Zhang T."/>
        </authorList>
    </citation>
    <scope>NUCLEOTIDE SEQUENCE [LARGE SCALE GENOMIC DNA]</scope>
    <source>
        <strain evidence="1 2">N1Y132</strain>
    </source>
</reference>